<evidence type="ECO:0000256" key="4">
    <source>
        <dbReference type="ARBA" id="ARBA00022692"/>
    </source>
</evidence>
<feature type="transmembrane region" description="Helical" evidence="7">
    <location>
        <begin position="86"/>
        <end position="106"/>
    </location>
</feature>
<dbReference type="Proteomes" id="UP000075377">
    <property type="component" value="Unassembled WGS sequence"/>
</dbReference>
<keyword evidence="6 7" id="KW-0472">Membrane</keyword>
<protein>
    <submittedName>
        <fullName evidence="8">Permease</fullName>
    </submittedName>
</protein>
<keyword evidence="4 7" id="KW-0812">Transmembrane</keyword>
<feature type="transmembrane region" description="Helical" evidence="7">
    <location>
        <begin position="152"/>
        <end position="176"/>
    </location>
</feature>
<dbReference type="GO" id="GO:0016020">
    <property type="term" value="C:membrane"/>
    <property type="evidence" value="ECO:0007669"/>
    <property type="project" value="UniProtKB-SubCell"/>
</dbReference>
<proteinExistence type="inferred from homology"/>
<gene>
    <name evidence="8" type="ORF">AD951_05490</name>
</gene>
<evidence type="ECO:0000313" key="8">
    <source>
        <dbReference type="EMBL" id="KXV69698.1"/>
    </source>
</evidence>
<evidence type="ECO:0000256" key="5">
    <source>
        <dbReference type="ARBA" id="ARBA00022989"/>
    </source>
</evidence>
<dbReference type="PATRIC" id="fig|178901.14.peg.1394"/>
<comment type="caution">
    <text evidence="8">The sequence shown here is derived from an EMBL/GenBank/DDBJ whole genome shotgun (WGS) entry which is preliminary data.</text>
</comment>
<evidence type="ECO:0000256" key="6">
    <source>
        <dbReference type="ARBA" id="ARBA00023136"/>
    </source>
</evidence>
<feature type="transmembrane region" description="Helical" evidence="7">
    <location>
        <begin position="30"/>
        <end position="49"/>
    </location>
</feature>
<dbReference type="InterPro" id="IPR036259">
    <property type="entry name" value="MFS_trans_sf"/>
</dbReference>
<feature type="transmembrane region" description="Helical" evidence="7">
    <location>
        <begin position="328"/>
        <end position="349"/>
    </location>
</feature>
<dbReference type="InterPro" id="IPR011701">
    <property type="entry name" value="MFS"/>
</dbReference>
<evidence type="ECO:0000256" key="1">
    <source>
        <dbReference type="ARBA" id="ARBA00004141"/>
    </source>
</evidence>
<feature type="transmembrane region" description="Helical" evidence="7">
    <location>
        <begin position="238"/>
        <end position="257"/>
    </location>
</feature>
<accession>A0A149UP73</accession>
<feature type="transmembrane region" description="Helical" evidence="7">
    <location>
        <begin position="197"/>
        <end position="218"/>
    </location>
</feature>
<feature type="transmembrane region" description="Helical" evidence="7">
    <location>
        <begin position="294"/>
        <end position="316"/>
    </location>
</feature>
<feature type="transmembrane region" description="Helical" evidence="7">
    <location>
        <begin position="126"/>
        <end position="146"/>
    </location>
</feature>
<dbReference type="Gene3D" id="1.20.1250.20">
    <property type="entry name" value="MFS general substrate transporter like domains"/>
    <property type="match status" value="2"/>
</dbReference>
<dbReference type="SUPFAM" id="SSF103473">
    <property type="entry name" value="MFS general substrate transporter"/>
    <property type="match status" value="1"/>
</dbReference>
<comment type="subcellular location">
    <subcellularLocation>
        <location evidence="1">Membrane</location>
        <topology evidence="1">Multi-pass membrane protein</topology>
    </subcellularLocation>
</comment>
<dbReference type="PANTHER" id="PTHR12778">
    <property type="entry name" value="SOLUTE CARRIER FAMILY 33 ACETYL-COA TRANSPORTER -RELATED"/>
    <property type="match status" value="1"/>
</dbReference>
<dbReference type="GO" id="GO:0022857">
    <property type="term" value="F:transmembrane transporter activity"/>
    <property type="evidence" value="ECO:0007669"/>
    <property type="project" value="InterPro"/>
</dbReference>
<feature type="transmembrane region" description="Helical" evidence="7">
    <location>
        <begin position="355"/>
        <end position="375"/>
    </location>
</feature>
<comment type="similarity">
    <text evidence="2">Belongs to the major facilitator superfamily.</text>
</comment>
<evidence type="ECO:0000256" key="3">
    <source>
        <dbReference type="ARBA" id="ARBA00022448"/>
    </source>
</evidence>
<evidence type="ECO:0000313" key="9">
    <source>
        <dbReference type="Proteomes" id="UP000075377"/>
    </source>
</evidence>
<dbReference type="AlphaFoldDB" id="A0A149UP73"/>
<dbReference type="Pfam" id="PF07690">
    <property type="entry name" value="MFS_1"/>
    <property type="match status" value="1"/>
</dbReference>
<keyword evidence="3" id="KW-0813">Transport</keyword>
<evidence type="ECO:0000256" key="7">
    <source>
        <dbReference type="SAM" id="Phobius"/>
    </source>
</evidence>
<evidence type="ECO:0000256" key="2">
    <source>
        <dbReference type="ARBA" id="ARBA00008335"/>
    </source>
</evidence>
<dbReference type="PANTHER" id="PTHR12778:SF10">
    <property type="entry name" value="MAJOR FACILITATOR SUPERFAMILY DOMAIN-CONTAINING PROTEIN 3"/>
    <property type="match status" value="1"/>
</dbReference>
<organism evidence="8 9">
    <name type="scientific">Acetobacter malorum</name>
    <dbReference type="NCBI Taxonomy" id="178901"/>
    <lineage>
        <taxon>Bacteria</taxon>
        <taxon>Pseudomonadati</taxon>
        <taxon>Pseudomonadota</taxon>
        <taxon>Alphaproteobacteria</taxon>
        <taxon>Acetobacterales</taxon>
        <taxon>Acetobacteraceae</taxon>
        <taxon>Acetobacter</taxon>
    </lineage>
</organism>
<dbReference type="EMBL" id="LHZX01000270">
    <property type="protein sequence ID" value="KXV69698.1"/>
    <property type="molecule type" value="Genomic_DNA"/>
</dbReference>
<feature type="transmembrane region" description="Helical" evidence="7">
    <location>
        <begin position="61"/>
        <end position="80"/>
    </location>
</feature>
<dbReference type="InterPro" id="IPR004752">
    <property type="entry name" value="AmpG_permease/AT-1"/>
</dbReference>
<keyword evidence="5 7" id="KW-1133">Transmembrane helix</keyword>
<name>A0A149UP73_9PROT</name>
<feature type="transmembrane region" description="Helical" evidence="7">
    <location>
        <begin position="264"/>
        <end position="282"/>
    </location>
</feature>
<sequence>MYAGQGIPAGLAFNAYATILRESGVSLHTIGWSGLTFLPWALKFLWAGLTDNAGKRYGYGALILQMQILAILTCLVLAFFPPDYSFALSLAGIILLNTVFATQDILTNAAAVSHLQGRNAGMANGIQVVAFLLGMLAGGGGSLLVYAQAGWAGMLCAMAAALFLLCLILLPLRKYVEPDARRIARPSRLKDFFRQKGFGWALTSSLAFKFAGSALSVLLQPFLIDQHVSVETIGTLQISNLLCGAAGGALLGALMVKKAGSCKAVILLSIPSALLLGIFWALQTFHHLSAPALYLGLGVENFFDGGFYVALWAMLMNWSSAERPGMDYSFLQCGESVANVLAASAIMPLAASAGYAQAFLAVWLGGVALLIPLLLSARRLSPLCCDSA</sequence>
<reference evidence="8 9" key="1">
    <citation type="submission" date="2015-06" db="EMBL/GenBank/DDBJ databases">
        <title>Improved classification and identification of acetic acid bacteria using matrix-assisted laser desorption/ionization time-of-flight mass spectrometry; Gluconobacter nephelii and Gluconobacter uchimurae are later heterotypic synonyms of Gluconobacter japonicus and Gluconobacter oxydans, respectively.</title>
        <authorList>
            <person name="Li L."/>
            <person name="Cleenwerck I."/>
            <person name="De Vuyst L."/>
            <person name="Vandamme P."/>
        </authorList>
    </citation>
    <scope>NUCLEOTIDE SEQUENCE [LARGE SCALE GENOMIC DNA]</scope>
    <source>
        <strain evidence="8 9">LMG 1699</strain>
    </source>
</reference>